<feature type="transmembrane region" description="Helical" evidence="7">
    <location>
        <begin position="848"/>
        <end position="866"/>
    </location>
</feature>
<feature type="transmembrane region" description="Helical" evidence="7">
    <location>
        <begin position="1000"/>
        <end position="1023"/>
    </location>
</feature>
<feature type="compositionally biased region" description="Pro residues" evidence="6">
    <location>
        <begin position="1171"/>
        <end position="1181"/>
    </location>
</feature>
<evidence type="ECO:0000313" key="10">
    <source>
        <dbReference type="Proteomes" id="UP000615446"/>
    </source>
</evidence>
<proteinExistence type="predicted"/>
<dbReference type="InterPro" id="IPR024862">
    <property type="entry name" value="TRPV"/>
</dbReference>
<sequence>MDDVTLEVEIGFNDFKIDINDDIDKLHDGKDITFKEISAKEKYLVTYSKDNGSIVGWNVETGNEGPLKSEFRVTVTLGRNISSLNKICISDNKKLAIDNGNYLKIYDMMNNGQEIELDCHHATFDYRYFTFNLKDEFILYEINNGITLIYSTQANNNKWKCKRMYKIPKDFELISISKDDKLYLYKNNSIYVWDLVTEKSLKLISNEFRGEKIYKDSEKDFKQIINFSSDKKIICIRFSSKIYVFSIKFEIMIYSLDIGNIENIDDDDIYNYIYRIPLLLPLLNNSAIMNRYWEKCLDRLKKEGQEKLPDYIQTTVKYALGILDGHIWKIKLEEILSEFYSQDRKYNWYFNEYYVKYWDEYFGDDSMLTKKTCKSFGLVNVLVFGRYKQIKDNIHELFKEAINHKYKEEEESISNLIKWKIIIERRIFKLKVFKKNNDNWEEICTRVENMTISLLGIKLLDDPTKILILTTKGLFNYIYYEGEKYIALEYYYYMKINDKNVIQSEKVFSNLVLLPSPNYYSFKFCEGYIPDVKYSEDRFLSCGDELLAFGIKEHDIVLIDEIYEYCMKTFKISYTQFSIVLSIITSAMPLFNEYYPEFISKYSSDTTMIVDSLFFNIENNNDNLHLYSFQYLQVVNLTQFIWWYKYKIFLSKLSEKHPVILLSIIYFIQILIVFPLLPFYFATFYILSKYNFIDNIIDDVYDVFSIYFYIIEKFSNRTKTRTITFMNPYIKFVSYPQNYNWFLELIKPQPSPFAETISRDIYKTWNGETLINFKWNKYGKYYYSIIWIGFMSLLGCFTAAATIPHQYIDDEVRKKLLIATIVFGFVHLSFEVRQFIYNPIKWSRDFWNLFDLFAFLLPIYASIYWLQTNDKNIRVFESFGVYFAIMISVGKQVVSFLVVLFIIIISFAHAFYILLLPESNFSFDQYTNNNDPNNPWNLATAYYQVFGNGTVDSNPYMIQPPNGNTNMFVDFGTATFAMYKFLTGDSSALSNWTYKDDPSLAILIVLFSFLVVVYLMNLFIGLLNNAIEKDNDRVSYLMQKAEILAEIELFYLLPHQRRWDEWFPDVIYYYADVDKTRQKIKEMLEEKEWYTSNFPEIRKSLMRELNIHDDQNPDGQNPNDQNPQNPNPQYPNPNNQNLNNQNPSNQYLPIQNPPAQYPLVQNPSTQDFPDQNPPDQNPNNQ</sequence>
<dbReference type="InterPro" id="IPR015943">
    <property type="entry name" value="WD40/YVTN_repeat-like_dom_sf"/>
</dbReference>
<dbReference type="InterPro" id="IPR005821">
    <property type="entry name" value="Ion_trans_dom"/>
</dbReference>
<evidence type="ECO:0000256" key="5">
    <source>
        <dbReference type="ARBA" id="ARBA00023136"/>
    </source>
</evidence>
<feature type="region of interest" description="Disordered" evidence="6">
    <location>
        <begin position="1108"/>
        <end position="1181"/>
    </location>
</feature>
<keyword evidence="5 7" id="KW-0472">Membrane</keyword>
<evidence type="ECO:0000256" key="7">
    <source>
        <dbReference type="SAM" id="Phobius"/>
    </source>
</evidence>
<evidence type="ECO:0000256" key="3">
    <source>
        <dbReference type="ARBA" id="ARBA00022737"/>
    </source>
</evidence>
<feature type="compositionally biased region" description="Low complexity" evidence="6">
    <location>
        <begin position="1113"/>
        <end position="1124"/>
    </location>
</feature>
<accession>A0A8H3QSX7</accession>
<dbReference type="Pfam" id="PF00520">
    <property type="entry name" value="Ion_trans"/>
    <property type="match status" value="1"/>
</dbReference>
<dbReference type="GO" id="GO:0005216">
    <property type="term" value="F:monoatomic ion channel activity"/>
    <property type="evidence" value="ECO:0007669"/>
    <property type="project" value="InterPro"/>
</dbReference>
<organism evidence="9 10">
    <name type="scientific">Rhizophagus clarus</name>
    <dbReference type="NCBI Taxonomy" id="94130"/>
    <lineage>
        <taxon>Eukaryota</taxon>
        <taxon>Fungi</taxon>
        <taxon>Fungi incertae sedis</taxon>
        <taxon>Mucoromycota</taxon>
        <taxon>Glomeromycotina</taxon>
        <taxon>Glomeromycetes</taxon>
        <taxon>Glomerales</taxon>
        <taxon>Glomeraceae</taxon>
        <taxon>Rhizophagus</taxon>
    </lineage>
</organism>
<dbReference type="GO" id="GO:0005886">
    <property type="term" value="C:plasma membrane"/>
    <property type="evidence" value="ECO:0007669"/>
    <property type="project" value="TreeGrafter"/>
</dbReference>
<dbReference type="PANTHER" id="PTHR10582">
    <property type="entry name" value="TRANSIENT RECEPTOR POTENTIAL ION CHANNEL PROTEIN"/>
    <property type="match status" value="1"/>
</dbReference>
<dbReference type="PANTHER" id="PTHR10582:SF2">
    <property type="entry name" value="INACTIVE"/>
    <property type="match status" value="1"/>
</dbReference>
<dbReference type="SUPFAM" id="SSF81324">
    <property type="entry name" value="Voltage-gated potassium channels"/>
    <property type="match status" value="1"/>
</dbReference>
<dbReference type="AlphaFoldDB" id="A0A8H3QSX7"/>
<evidence type="ECO:0000256" key="6">
    <source>
        <dbReference type="SAM" id="MobiDB-lite"/>
    </source>
</evidence>
<dbReference type="Gene3D" id="1.10.287.70">
    <property type="match status" value="1"/>
</dbReference>
<dbReference type="SUPFAM" id="SSF50969">
    <property type="entry name" value="YVTN repeat-like/Quinoprotein amine dehydrogenase"/>
    <property type="match status" value="1"/>
</dbReference>
<dbReference type="InterPro" id="IPR011044">
    <property type="entry name" value="Quino_amine_DH_bsu"/>
</dbReference>
<evidence type="ECO:0000256" key="2">
    <source>
        <dbReference type="ARBA" id="ARBA00022692"/>
    </source>
</evidence>
<name>A0A8H3QSX7_9GLOM</name>
<feature type="transmembrane region" description="Helical" evidence="7">
    <location>
        <begin position="816"/>
        <end position="836"/>
    </location>
</feature>
<gene>
    <name evidence="9" type="ORF">RCL2_001784100</name>
</gene>
<dbReference type="Gene3D" id="2.130.10.10">
    <property type="entry name" value="YVTN repeat-like/Quinoprotein amine dehydrogenase"/>
    <property type="match status" value="1"/>
</dbReference>
<evidence type="ECO:0000256" key="4">
    <source>
        <dbReference type="ARBA" id="ARBA00022989"/>
    </source>
</evidence>
<feature type="transmembrane region" description="Helical" evidence="7">
    <location>
        <begin position="872"/>
        <end position="889"/>
    </location>
</feature>
<evidence type="ECO:0000313" key="9">
    <source>
        <dbReference type="EMBL" id="GES91008.1"/>
    </source>
</evidence>
<keyword evidence="4 7" id="KW-1133">Transmembrane helix</keyword>
<comment type="caution">
    <text evidence="9">The sequence shown here is derived from an EMBL/GenBank/DDBJ whole genome shotgun (WGS) entry which is preliminary data.</text>
</comment>
<dbReference type="EMBL" id="BLAL01000197">
    <property type="protein sequence ID" value="GES91008.1"/>
    <property type="molecule type" value="Genomic_DNA"/>
</dbReference>
<protein>
    <recommendedName>
        <fullName evidence="8">Ion transport domain-containing protein</fullName>
    </recommendedName>
</protein>
<feature type="compositionally biased region" description="Low complexity" evidence="6">
    <location>
        <begin position="1132"/>
        <end position="1146"/>
    </location>
</feature>
<evidence type="ECO:0000256" key="1">
    <source>
        <dbReference type="ARBA" id="ARBA00004141"/>
    </source>
</evidence>
<keyword evidence="3" id="KW-0677">Repeat</keyword>
<comment type="subcellular location">
    <subcellularLocation>
        <location evidence="1">Membrane</location>
        <topology evidence="1">Multi-pass membrane protein</topology>
    </subcellularLocation>
</comment>
<feature type="transmembrane region" description="Helical" evidence="7">
    <location>
        <begin position="896"/>
        <end position="915"/>
    </location>
</feature>
<feature type="domain" description="Ion transport" evidence="8">
    <location>
        <begin position="788"/>
        <end position="1033"/>
    </location>
</feature>
<feature type="transmembrane region" description="Helical" evidence="7">
    <location>
        <begin position="781"/>
        <end position="804"/>
    </location>
</feature>
<dbReference type="Proteomes" id="UP000615446">
    <property type="component" value="Unassembled WGS sequence"/>
</dbReference>
<evidence type="ECO:0000259" key="8">
    <source>
        <dbReference type="Pfam" id="PF00520"/>
    </source>
</evidence>
<keyword evidence="2 7" id="KW-0812">Transmembrane</keyword>
<reference evidence="9" key="1">
    <citation type="submission" date="2019-10" db="EMBL/GenBank/DDBJ databases">
        <title>Conservation and host-specific expression of non-tandemly repeated heterogenous ribosome RNA gene in arbuscular mycorrhizal fungi.</title>
        <authorList>
            <person name="Maeda T."/>
            <person name="Kobayashi Y."/>
            <person name="Nakagawa T."/>
            <person name="Ezawa T."/>
            <person name="Yamaguchi K."/>
            <person name="Bino T."/>
            <person name="Nishimoto Y."/>
            <person name="Shigenobu S."/>
            <person name="Kawaguchi M."/>
        </authorList>
    </citation>
    <scope>NUCLEOTIDE SEQUENCE</scope>
    <source>
        <strain evidence="9">HR1</strain>
    </source>
</reference>
<dbReference type="GO" id="GO:0098703">
    <property type="term" value="P:calcium ion import across plasma membrane"/>
    <property type="evidence" value="ECO:0007669"/>
    <property type="project" value="TreeGrafter"/>
</dbReference>
<feature type="transmembrane region" description="Helical" evidence="7">
    <location>
        <begin position="664"/>
        <end position="687"/>
    </location>
</feature>